<evidence type="ECO:0000256" key="3">
    <source>
        <dbReference type="ARBA" id="ARBA00022801"/>
    </source>
</evidence>
<dbReference type="PANTHER" id="PTHR12792">
    <property type="entry name" value="EXTRA SPINDLE POLES 1-RELATED"/>
    <property type="match status" value="1"/>
</dbReference>
<dbReference type="InterPro" id="IPR030397">
    <property type="entry name" value="SEPARIN_core_dom"/>
</dbReference>
<evidence type="ECO:0000256" key="2">
    <source>
        <dbReference type="ARBA" id="ARBA00012489"/>
    </source>
</evidence>
<keyword evidence="5" id="KW-1133">Transmembrane helix</keyword>
<accession>A0A9P6MLK7</accession>
<keyword evidence="5" id="KW-0812">Transmembrane</keyword>
<gene>
    <name evidence="7" type="ORF">BGZ65_000796</name>
</gene>
<dbReference type="GO" id="GO:0004197">
    <property type="term" value="F:cysteine-type endopeptidase activity"/>
    <property type="evidence" value="ECO:0007669"/>
    <property type="project" value="InterPro"/>
</dbReference>
<comment type="catalytic activity">
    <reaction evidence="1">
        <text>All bonds known to be hydrolyzed by this endopeptidase have arginine in P1 and an acidic residue in P4. P6 is often occupied by an acidic residue or by a hydroxy-amino-acid residue, the phosphorylation of which enhances cleavage.</text>
        <dbReference type="EC" id="3.4.22.49"/>
    </reaction>
</comment>
<evidence type="ECO:0000259" key="6">
    <source>
        <dbReference type="PROSITE" id="PS51700"/>
    </source>
</evidence>
<proteinExistence type="predicted"/>
<dbReference type="Gene3D" id="1.25.40.10">
    <property type="entry name" value="Tetratricopeptide repeat domain"/>
    <property type="match status" value="1"/>
</dbReference>
<dbReference type="GO" id="GO:0005737">
    <property type="term" value="C:cytoplasm"/>
    <property type="evidence" value="ECO:0007669"/>
    <property type="project" value="TreeGrafter"/>
</dbReference>
<dbReference type="EMBL" id="JAAAHW010000029">
    <property type="protein sequence ID" value="KAG0006975.1"/>
    <property type="molecule type" value="Genomic_DNA"/>
</dbReference>
<dbReference type="OrthoDB" id="10255632at2759"/>
<dbReference type="GO" id="GO:0006508">
    <property type="term" value="P:proteolysis"/>
    <property type="evidence" value="ECO:0007669"/>
    <property type="project" value="InterPro"/>
</dbReference>
<keyword evidence="4" id="KW-0159">Chromosome partition</keyword>
<evidence type="ECO:0000313" key="8">
    <source>
        <dbReference type="Proteomes" id="UP000749646"/>
    </source>
</evidence>
<dbReference type="GO" id="GO:0051307">
    <property type="term" value="P:meiotic chromosome separation"/>
    <property type="evidence" value="ECO:0007669"/>
    <property type="project" value="TreeGrafter"/>
</dbReference>
<name>A0A9P6MLK7_9FUNG</name>
<dbReference type="PROSITE" id="PS51700">
    <property type="entry name" value="SEPARIN"/>
    <property type="match status" value="1"/>
</dbReference>
<sequence>MGSKIIDKIEKVSGMEDTNDGTTAGSNTILLRCVGSVLSIIRMLSDITAGLWQQAQFVYLAYYNSDPKAAPNPTKLSCARVDAILLLFRLDQSDLIKITEAEPRPILTYLESAFALAKDMKDSESLPWISNALYNHGGVLFKTGRKKEAIRPLEDAVECYQHWLGDELSIDTSLHDQEPINMMGARNSTETRLVLANRYEVLGVCLQAMNDLDRALECFNAGLCALPLSTFRDIDAVATGGLKASQLPAGKLINRRVRIMFMMEKPRFESVVTSVKEFDSKMNQSGVPTQLPGIVQEFECSILSSLAVKTKHTGLRIRDQIEIKHHLMTRVYRGGRALTNPIRRARVLIQLAVLYQSDTNAGMQQEALHLTEEAIEILKEKDLRADTDLEPVRNHNLAMAYSWYGILDRCRSNGLSRKSKPFQIALQLWEMILSNVDCFVSREDIEFLDQRAIMDKVLRCLPEPELLYDHLQMLADCLGMNDYRVLQVQIYLLMLRLCNGVLAVSEEICADVVRIYARMGNAYLALGYSGKAKMALNQGRLVLEEMTRKAKDFYKFGDVYATWFLAYSLYLTSIGDKAQGVSAYNQARNYSNYHQPLISSRQGPCSTLLSNITLPRKVEAKVYRTLILAEASLARSQLLFYEGSLSEAIMDSKRAGRQLSRIVSTLSLAIKAAREDPGTLSQKPMENPFLIQKQESSNDQHGDEQSQGQLSYDNRQLQQGLELLATQRYQWLVVRLLIEAYHQLGRLYLLQGSAREAQYFVKEGKHIAQLSRAWKSMNRFMLEEAQLDLRRHEWESSQTILRNLIMQEEDYNAGALGWEIQDARIQLLCGDFHFATGEWNLSMEAYERTDEVLSHLMDKAFISGLEQLVIREPQTPREAKLVAVDRRQEIGRRNVFGLRSDGQGTPDQAQYECVTLGGIKAELSYRIALIIARCGRRTEAYGNLERAKNEDPMAFVIAEYHNTRAKVLMLELEETMAKHLVHAMIPDSALSVGLFTRTQTARLSPPPSLYNENSMSDEIGMSMMLQPAPGSLLSSPSIRVTRRTRQRRSRLSSELVLQNPSGPQQGIAAATESRQHSESTLIGHYHKLLTKAREQFSAAYRYSVRTYPPHLISDICSKQAYLCILESCFHQESSLDDSIDFAVAKDENSKSLWEMASRAACSLEMAKAITQHREMHGLIKQKLNPESVSDDNAWPQDIQLKEHNSLHQRRLERTSQKTGACYAIRQGSKIVNYIGLEKPRRLNLFEGAGDEQEGVGHEVEMDEEDDDLREVGMNQEDLKTRDGRQEYYNQRGRLHPSSSLGNERPFLEMLNMVYERDSVMMDEQPEAFQRDFVDILPDKWTVISLSMDVEHDVLYVNRLRARSMPLVVRLPLNRAQAREGDDQDLELPQGFNVKREREHGTPPLLFKEALKELQDILRESQDTLSLTSSKDDGSMAGSSISSSNLSDLPRKVKADWWARRKSLDDRLCALLDAIEDQWLSGLKGLIQSHNTSSNQENLLEFKRSLDWIMSQAINSITTFSSSLGIRAVSKAGGPLIQLDVHIDLCRIILHLGDQPSFTELKDLIHFLLDAYLYKNTTPSSAPSSATASGSVPIIPLETSVPSHPIVEYSEVQFDRIALHIKGALIHYWEVETKAKNNGFDDGAHVILILDKHLQVFPWESLPVLRPEAVSRVPSIWFLRDRILQQQYLSSKMTVGNTTSFFQTGSGDDMVEMVHHQAREQLWRDLEVDPQKTFYILNPAGDLKNTENEFKRYVKSQQGWDGVIGRAPMDMECINGLLQNDLYVYFGHSGGEQYVKSTQIRQLGRCAVSLLLGCSSGSLKGEGEFDPTGNAMNYLLAGCPTLVANLWDVTDKDLDRFSMAMFSLWGLEDNRRSSDNGSGVSLAKDVYPGVGEGGDGGVGDEMEGVEGMMEGEEVENTLNVRGLRLSLVEAVKEAREECRLKYLVGAASVVYGIPCYLNIRLSQEWPRLVVALVSLYGIYYAANTIYATSEQIQAVGLFAATNYQHPVTPFPSAASSDSIMPSMPVAFVSPQVKLTEDSRSINSHQGSADGIQHEFHQQDDDNDNNSFTFDTMRKTPQLDQIEMVNGLDMIDIDGHSEAAAIYTLLAISSLSVIDSTIGLIVVTRRSLRLTWVAFFIWFLRFVFRMLSLVTILFMMVVGVEFERNHLPLGLDLSSGGYRSISGASVSGGGGRGVGSRMIALTVLEAVVAAVHGWCLLVLIRDLRNQPRPKTVITRIWIWFCGSKYGSRLGLGHHAEDYYGGRSSSNEAASSFLGRRSGLHCTASSIRSVVVMASMPETTVPSRAPSICSFNEKV</sequence>
<keyword evidence="5" id="KW-0472">Membrane</keyword>
<dbReference type="GO" id="GO:0072686">
    <property type="term" value="C:mitotic spindle"/>
    <property type="evidence" value="ECO:0007669"/>
    <property type="project" value="TreeGrafter"/>
</dbReference>
<dbReference type="Pfam" id="PF03568">
    <property type="entry name" value="Separin_C"/>
    <property type="match status" value="1"/>
</dbReference>
<dbReference type="SUPFAM" id="SSF48452">
    <property type="entry name" value="TPR-like"/>
    <property type="match status" value="1"/>
</dbReference>
<dbReference type="Proteomes" id="UP000749646">
    <property type="component" value="Unassembled WGS sequence"/>
</dbReference>
<reference evidence="7" key="1">
    <citation type="journal article" date="2020" name="Fungal Divers.">
        <title>Resolving the Mortierellaceae phylogeny through synthesis of multi-gene phylogenetics and phylogenomics.</title>
        <authorList>
            <person name="Vandepol N."/>
            <person name="Liber J."/>
            <person name="Desiro A."/>
            <person name="Na H."/>
            <person name="Kennedy M."/>
            <person name="Barry K."/>
            <person name="Grigoriev I.V."/>
            <person name="Miller A.N."/>
            <person name="O'Donnell K."/>
            <person name="Stajich J.E."/>
            <person name="Bonito G."/>
        </authorList>
    </citation>
    <scope>NUCLEOTIDE SEQUENCE</scope>
    <source>
        <strain evidence="7">MES-2147</strain>
    </source>
</reference>
<dbReference type="PANTHER" id="PTHR12792:SF0">
    <property type="entry name" value="SEPARIN"/>
    <property type="match status" value="1"/>
</dbReference>
<organism evidence="7 8">
    <name type="scientific">Modicella reniformis</name>
    <dbReference type="NCBI Taxonomy" id="1440133"/>
    <lineage>
        <taxon>Eukaryota</taxon>
        <taxon>Fungi</taxon>
        <taxon>Fungi incertae sedis</taxon>
        <taxon>Mucoromycota</taxon>
        <taxon>Mortierellomycotina</taxon>
        <taxon>Mortierellomycetes</taxon>
        <taxon>Mortierellales</taxon>
        <taxon>Mortierellaceae</taxon>
        <taxon>Modicella</taxon>
    </lineage>
</organism>
<evidence type="ECO:0000313" key="7">
    <source>
        <dbReference type="EMBL" id="KAG0006975.1"/>
    </source>
</evidence>
<feature type="transmembrane region" description="Helical" evidence="5">
    <location>
        <begin position="2196"/>
        <end position="2218"/>
    </location>
</feature>
<dbReference type="InterPro" id="IPR011990">
    <property type="entry name" value="TPR-like_helical_dom_sf"/>
</dbReference>
<dbReference type="GO" id="GO:0005634">
    <property type="term" value="C:nucleus"/>
    <property type="evidence" value="ECO:0007669"/>
    <property type="project" value="InterPro"/>
</dbReference>
<evidence type="ECO:0000256" key="5">
    <source>
        <dbReference type="SAM" id="Phobius"/>
    </source>
</evidence>
<keyword evidence="3" id="KW-0378">Hydrolase</keyword>
<feature type="domain" description="Peptidase C50" evidence="6">
    <location>
        <begin position="1729"/>
        <end position="1824"/>
    </location>
</feature>
<feature type="transmembrane region" description="Helical" evidence="5">
    <location>
        <begin position="2098"/>
        <end position="2121"/>
    </location>
</feature>
<evidence type="ECO:0000256" key="4">
    <source>
        <dbReference type="ARBA" id="ARBA00022829"/>
    </source>
</evidence>
<protein>
    <recommendedName>
        <fullName evidence="2">separase</fullName>
        <ecNumber evidence="2">3.4.22.49</ecNumber>
    </recommendedName>
</protein>
<keyword evidence="8" id="KW-1185">Reference proteome</keyword>
<comment type="caution">
    <text evidence="7">The sequence shown here is derived from an EMBL/GenBank/DDBJ whole genome shotgun (WGS) entry which is preliminary data.</text>
</comment>
<dbReference type="EC" id="3.4.22.49" evidence="2"/>
<dbReference type="InterPro" id="IPR005314">
    <property type="entry name" value="Peptidase_C50"/>
</dbReference>
<feature type="transmembrane region" description="Helical" evidence="5">
    <location>
        <begin position="2133"/>
        <end position="2158"/>
    </location>
</feature>
<evidence type="ECO:0000256" key="1">
    <source>
        <dbReference type="ARBA" id="ARBA00000451"/>
    </source>
</evidence>